<dbReference type="EMBL" id="JAJSOF020000011">
    <property type="protein sequence ID" value="KAJ4444489.1"/>
    <property type="molecule type" value="Genomic_DNA"/>
</dbReference>
<comment type="caution">
    <text evidence="2">The sequence shown here is derived from an EMBL/GenBank/DDBJ whole genome shotgun (WGS) entry which is preliminary data.</text>
</comment>
<feature type="compositionally biased region" description="Basic and acidic residues" evidence="1">
    <location>
        <begin position="98"/>
        <end position="121"/>
    </location>
</feature>
<evidence type="ECO:0000256" key="1">
    <source>
        <dbReference type="SAM" id="MobiDB-lite"/>
    </source>
</evidence>
<feature type="region of interest" description="Disordered" evidence="1">
    <location>
        <begin position="78"/>
        <end position="147"/>
    </location>
</feature>
<protein>
    <submittedName>
        <fullName evidence="2">Uncharacterized protein</fullName>
    </submittedName>
</protein>
<evidence type="ECO:0000313" key="3">
    <source>
        <dbReference type="Proteomes" id="UP001148838"/>
    </source>
</evidence>
<proteinExistence type="predicted"/>
<reference evidence="2 3" key="1">
    <citation type="journal article" date="2022" name="Allergy">
        <title>Genome assembly and annotation of Periplaneta americana reveal a comprehensive cockroach allergen profile.</title>
        <authorList>
            <person name="Wang L."/>
            <person name="Xiong Q."/>
            <person name="Saelim N."/>
            <person name="Wang L."/>
            <person name="Nong W."/>
            <person name="Wan A.T."/>
            <person name="Shi M."/>
            <person name="Liu X."/>
            <person name="Cao Q."/>
            <person name="Hui J.H.L."/>
            <person name="Sookrung N."/>
            <person name="Leung T.F."/>
            <person name="Tungtrongchitr A."/>
            <person name="Tsui S.K.W."/>
        </authorList>
    </citation>
    <scope>NUCLEOTIDE SEQUENCE [LARGE SCALE GENOMIC DNA]</scope>
    <source>
        <strain evidence="2">PWHHKU_190912</strain>
    </source>
</reference>
<name>A0ABQ8TD75_PERAM</name>
<keyword evidence="3" id="KW-1185">Reference proteome</keyword>
<organism evidence="2 3">
    <name type="scientific">Periplaneta americana</name>
    <name type="common">American cockroach</name>
    <name type="synonym">Blatta americana</name>
    <dbReference type="NCBI Taxonomy" id="6978"/>
    <lineage>
        <taxon>Eukaryota</taxon>
        <taxon>Metazoa</taxon>
        <taxon>Ecdysozoa</taxon>
        <taxon>Arthropoda</taxon>
        <taxon>Hexapoda</taxon>
        <taxon>Insecta</taxon>
        <taxon>Pterygota</taxon>
        <taxon>Neoptera</taxon>
        <taxon>Polyneoptera</taxon>
        <taxon>Dictyoptera</taxon>
        <taxon>Blattodea</taxon>
        <taxon>Blattoidea</taxon>
        <taxon>Blattidae</taxon>
        <taxon>Blattinae</taxon>
        <taxon>Periplaneta</taxon>
    </lineage>
</organism>
<accession>A0ABQ8TD75</accession>
<feature type="compositionally biased region" description="Basic and acidic residues" evidence="1">
    <location>
        <begin position="129"/>
        <end position="147"/>
    </location>
</feature>
<evidence type="ECO:0000313" key="2">
    <source>
        <dbReference type="EMBL" id="KAJ4444489.1"/>
    </source>
</evidence>
<dbReference type="Proteomes" id="UP001148838">
    <property type="component" value="Unassembled WGS sequence"/>
</dbReference>
<gene>
    <name evidence="2" type="ORF">ANN_06281</name>
</gene>
<sequence length="147" mass="16862">MQEKDGEKRHVYSALNPSSVAESRVAGEHAMVNMWTPQQKVQCVLWLAEEKSVTRVQHSVRRTWNVDLPGHKAILKRHTTLRETGSLLPQTGKHAKRKNDAETDQKEETELVESLAEKKLPAEGCTGRNGEREKNSRQKMMSDDRRY</sequence>